<keyword evidence="1" id="KW-1133">Transmembrane helix</keyword>
<organism evidence="2 3">
    <name type="scientific">Saprospira grandis (strain Lewin)</name>
    <dbReference type="NCBI Taxonomy" id="984262"/>
    <lineage>
        <taxon>Bacteria</taxon>
        <taxon>Pseudomonadati</taxon>
        <taxon>Bacteroidota</taxon>
        <taxon>Saprospiria</taxon>
        <taxon>Saprospirales</taxon>
        <taxon>Saprospiraceae</taxon>
        <taxon>Saprospira</taxon>
    </lineage>
</organism>
<proteinExistence type="predicted"/>
<evidence type="ECO:0000256" key="1">
    <source>
        <dbReference type="SAM" id="Phobius"/>
    </source>
</evidence>
<dbReference type="Proteomes" id="UP000007519">
    <property type="component" value="Chromosome"/>
</dbReference>
<reference evidence="2 3" key="1">
    <citation type="journal article" date="2012" name="Stand. Genomic Sci.">
        <title>Complete genome sequencing and analysis of Saprospira grandis str. Lewin, a predatory marine bacterium.</title>
        <authorList>
            <person name="Saw J.H."/>
            <person name="Yuryev A."/>
            <person name="Kanbe M."/>
            <person name="Hou S."/>
            <person name="Young A.G."/>
            <person name="Aizawa S."/>
            <person name="Alam M."/>
        </authorList>
    </citation>
    <scope>NUCLEOTIDE SEQUENCE [LARGE SCALE GENOMIC DNA]</scope>
    <source>
        <strain evidence="2 3">Lewin</strain>
    </source>
</reference>
<keyword evidence="1" id="KW-0472">Membrane</keyword>
<accession>H6L184</accession>
<keyword evidence="1" id="KW-0812">Transmembrane</keyword>
<dbReference type="HOGENOM" id="CLU_3276468_0_0_10"/>
<dbReference type="KEGG" id="sgn:SGRA_3395"/>
<feature type="transmembrane region" description="Helical" evidence="1">
    <location>
        <begin position="12"/>
        <end position="33"/>
    </location>
</feature>
<evidence type="ECO:0000313" key="3">
    <source>
        <dbReference type="Proteomes" id="UP000007519"/>
    </source>
</evidence>
<sequence length="41" mass="4747">MAKDNRKKQKSAVQFVLRTFFGFRGFPLAIWIVTFKLGDSP</sequence>
<evidence type="ECO:0000313" key="2">
    <source>
        <dbReference type="EMBL" id="AFC26120.1"/>
    </source>
</evidence>
<name>H6L184_SAPGL</name>
<dbReference type="AlphaFoldDB" id="H6L184"/>
<dbReference type="STRING" id="984262.SGRA_3395"/>
<protein>
    <submittedName>
        <fullName evidence="2">Uncharacterized protein</fullName>
    </submittedName>
</protein>
<dbReference type="EMBL" id="CP002831">
    <property type="protein sequence ID" value="AFC26120.1"/>
    <property type="molecule type" value="Genomic_DNA"/>
</dbReference>
<gene>
    <name evidence="2" type="ordered locus">SGRA_3395</name>
</gene>
<keyword evidence="3" id="KW-1185">Reference proteome</keyword>